<gene>
    <name evidence="4" type="ORF">D7X96_26555</name>
</gene>
<dbReference type="EMBL" id="RAWM01000089">
    <property type="protein sequence ID" value="RKH64020.1"/>
    <property type="molecule type" value="Genomic_DNA"/>
</dbReference>
<dbReference type="SUPFAM" id="SSF52172">
    <property type="entry name" value="CheY-like"/>
    <property type="match status" value="1"/>
</dbReference>
<dbReference type="AlphaFoldDB" id="A0A3A8QAG2"/>
<reference evidence="5" key="1">
    <citation type="submission" date="2018-09" db="EMBL/GenBank/DDBJ databases">
        <authorList>
            <person name="Livingstone P.G."/>
            <person name="Whitworth D.E."/>
        </authorList>
    </citation>
    <scope>NUCLEOTIDE SEQUENCE [LARGE SCALE GENOMIC DNA]</scope>
    <source>
        <strain evidence="5">AB047A</strain>
    </source>
</reference>
<evidence type="ECO:0000313" key="4">
    <source>
        <dbReference type="EMBL" id="RKH64020.1"/>
    </source>
</evidence>
<dbReference type="GO" id="GO:0000160">
    <property type="term" value="P:phosphorelay signal transduction system"/>
    <property type="evidence" value="ECO:0007669"/>
    <property type="project" value="InterPro"/>
</dbReference>
<dbReference type="OrthoDB" id="9800029at2"/>
<organism evidence="4 5">
    <name type="scientific">Corallococcus interemptor</name>
    <dbReference type="NCBI Taxonomy" id="2316720"/>
    <lineage>
        <taxon>Bacteria</taxon>
        <taxon>Pseudomonadati</taxon>
        <taxon>Myxococcota</taxon>
        <taxon>Myxococcia</taxon>
        <taxon>Myxococcales</taxon>
        <taxon>Cystobacterineae</taxon>
        <taxon>Myxococcaceae</taxon>
        <taxon>Corallococcus</taxon>
    </lineage>
</organism>
<evidence type="ECO:0000313" key="5">
    <source>
        <dbReference type="Proteomes" id="UP000282656"/>
    </source>
</evidence>
<dbReference type="SMART" id="SM00448">
    <property type="entry name" value="REC"/>
    <property type="match status" value="1"/>
</dbReference>
<feature type="domain" description="Response regulatory" evidence="3">
    <location>
        <begin position="7"/>
        <end position="119"/>
    </location>
</feature>
<dbReference type="RefSeq" id="WP_120546297.1">
    <property type="nucleotide sequence ID" value="NZ_RAWM01000089.1"/>
</dbReference>
<dbReference type="InterPro" id="IPR050595">
    <property type="entry name" value="Bact_response_regulator"/>
</dbReference>
<dbReference type="Gene3D" id="3.40.50.2300">
    <property type="match status" value="1"/>
</dbReference>
<proteinExistence type="predicted"/>
<protein>
    <submittedName>
        <fullName evidence="4">Response regulator</fullName>
    </submittedName>
</protein>
<dbReference type="PANTHER" id="PTHR44591">
    <property type="entry name" value="STRESS RESPONSE REGULATOR PROTEIN 1"/>
    <property type="match status" value="1"/>
</dbReference>
<dbReference type="InterPro" id="IPR001789">
    <property type="entry name" value="Sig_transdc_resp-reg_receiver"/>
</dbReference>
<comment type="caution">
    <text evidence="4">The sequence shown here is derived from an EMBL/GenBank/DDBJ whole genome shotgun (WGS) entry which is preliminary data.</text>
</comment>
<name>A0A3A8QAG2_9BACT</name>
<accession>A0A3A8QAG2</accession>
<dbReference type="InterPro" id="IPR011006">
    <property type="entry name" value="CheY-like_superfamily"/>
</dbReference>
<evidence type="ECO:0000256" key="1">
    <source>
        <dbReference type="ARBA" id="ARBA00022553"/>
    </source>
</evidence>
<dbReference type="PANTHER" id="PTHR44591:SF3">
    <property type="entry name" value="RESPONSE REGULATORY DOMAIN-CONTAINING PROTEIN"/>
    <property type="match status" value="1"/>
</dbReference>
<evidence type="ECO:0000259" key="3">
    <source>
        <dbReference type="PROSITE" id="PS50110"/>
    </source>
</evidence>
<keyword evidence="5" id="KW-1185">Reference proteome</keyword>
<feature type="modified residue" description="4-aspartylphosphate" evidence="2">
    <location>
        <position position="57"/>
    </location>
</feature>
<sequence length="122" mass="13591">MPNRSKTILVVDDERDLRETLAELLEMAGYRVVQAANGLAALELLAAAPMPGMVLLDKMMPVMDGYEFLLHVRDDPNYRELPVLMMTADSGFRAPPETLGLLYKPLDLDKLLRLVAQHCPLG</sequence>
<dbReference type="PROSITE" id="PS50110">
    <property type="entry name" value="RESPONSE_REGULATORY"/>
    <property type="match status" value="1"/>
</dbReference>
<dbReference type="Pfam" id="PF00072">
    <property type="entry name" value="Response_reg"/>
    <property type="match status" value="1"/>
</dbReference>
<evidence type="ECO:0000256" key="2">
    <source>
        <dbReference type="PROSITE-ProRule" id="PRU00169"/>
    </source>
</evidence>
<dbReference type="Proteomes" id="UP000282656">
    <property type="component" value="Unassembled WGS sequence"/>
</dbReference>
<keyword evidence="1 2" id="KW-0597">Phosphoprotein</keyword>